<name>A0A9R1VAZ3_LACSA</name>
<feature type="compositionally biased region" description="Pro residues" evidence="2">
    <location>
        <begin position="15"/>
        <end position="25"/>
    </location>
</feature>
<dbReference type="InterPro" id="IPR055305">
    <property type="entry name" value="GG3-like"/>
</dbReference>
<feature type="region of interest" description="Disordered" evidence="2">
    <location>
        <begin position="1"/>
        <end position="28"/>
    </location>
</feature>
<dbReference type="AlphaFoldDB" id="A0A9R1VAZ3"/>
<keyword evidence="3" id="KW-1133">Transmembrane helix</keyword>
<feature type="compositionally biased region" description="Gly residues" evidence="2">
    <location>
        <begin position="1"/>
        <end position="12"/>
    </location>
</feature>
<evidence type="ECO:0000256" key="1">
    <source>
        <dbReference type="SAM" id="Coils"/>
    </source>
</evidence>
<evidence type="ECO:0000313" key="5">
    <source>
        <dbReference type="Proteomes" id="UP000235145"/>
    </source>
</evidence>
<keyword evidence="5" id="KW-1185">Reference proteome</keyword>
<accession>A0A9R1VAZ3</accession>
<evidence type="ECO:0008006" key="6">
    <source>
        <dbReference type="Google" id="ProtNLM"/>
    </source>
</evidence>
<feature type="coiled-coil region" evidence="1">
    <location>
        <begin position="31"/>
        <end position="58"/>
    </location>
</feature>
<evidence type="ECO:0000256" key="3">
    <source>
        <dbReference type="SAM" id="Phobius"/>
    </source>
</evidence>
<dbReference type="Proteomes" id="UP000235145">
    <property type="component" value="Unassembled WGS sequence"/>
</dbReference>
<feature type="transmembrane region" description="Helical" evidence="3">
    <location>
        <begin position="95"/>
        <end position="113"/>
    </location>
</feature>
<evidence type="ECO:0000256" key="2">
    <source>
        <dbReference type="SAM" id="MobiDB-lite"/>
    </source>
</evidence>
<reference evidence="4 5" key="1">
    <citation type="journal article" date="2017" name="Nat. Commun.">
        <title>Genome assembly with in vitro proximity ligation data and whole-genome triplication in lettuce.</title>
        <authorList>
            <person name="Reyes-Chin-Wo S."/>
            <person name="Wang Z."/>
            <person name="Yang X."/>
            <person name="Kozik A."/>
            <person name="Arikit S."/>
            <person name="Song C."/>
            <person name="Xia L."/>
            <person name="Froenicke L."/>
            <person name="Lavelle D.O."/>
            <person name="Truco M.J."/>
            <person name="Xia R."/>
            <person name="Zhu S."/>
            <person name="Xu C."/>
            <person name="Xu H."/>
            <person name="Xu X."/>
            <person name="Cox K."/>
            <person name="Korf I."/>
            <person name="Meyers B.C."/>
            <person name="Michelmore R.W."/>
        </authorList>
    </citation>
    <scope>NUCLEOTIDE SEQUENCE [LARGE SCALE GENOMIC DNA]</scope>
    <source>
        <strain evidence="5">cv. Salinas</strain>
        <tissue evidence="4">Seedlings</tissue>
    </source>
</reference>
<dbReference type="PANTHER" id="PTHR32378">
    <property type="entry name" value="GUANINE NUCLEOTIDE-BINDING PROTEIN SUBUNIT GAMMA 3"/>
    <property type="match status" value="1"/>
</dbReference>
<protein>
    <recommendedName>
        <fullName evidence="6">G protein gamma domain-containing protein</fullName>
    </recommendedName>
</protein>
<sequence length="114" mass="12880">MGSSPEGGGLGLGSPTPPLPRPKSPPELYGKRRELAKVVMLEREIGFLQEELKSTETLQPASFCIKEVADYVIANPEPLITTGKKTRKSCGFWKWLWYDIVFIYIPFNYLFLIS</sequence>
<proteinExistence type="predicted"/>
<dbReference type="PANTHER" id="PTHR32378:SF10">
    <property type="entry name" value="GUANINE NUCLEOTIDE-BINDING PROTEIN SUBUNIT GAMMA 3"/>
    <property type="match status" value="1"/>
</dbReference>
<keyword evidence="3" id="KW-0812">Transmembrane</keyword>
<evidence type="ECO:0000313" key="4">
    <source>
        <dbReference type="EMBL" id="KAJ0203677.1"/>
    </source>
</evidence>
<dbReference type="EMBL" id="NBSK02000005">
    <property type="protein sequence ID" value="KAJ0203677.1"/>
    <property type="molecule type" value="Genomic_DNA"/>
</dbReference>
<keyword evidence="1" id="KW-0175">Coiled coil</keyword>
<keyword evidence="3" id="KW-0472">Membrane</keyword>
<comment type="caution">
    <text evidence="4">The sequence shown here is derived from an EMBL/GenBank/DDBJ whole genome shotgun (WGS) entry which is preliminary data.</text>
</comment>
<gene>
    <name evidence="4" type="ORF">LSAT_V11C500279510</name>
</gene>
<organism evidence="4 5">
    <name type="scientific">Lactuca sativa</name>
    <name type="common">Garden lettuce</name>
    <dbReference type="NCBI Taxonomy" id="4236"/>
    <lineage>
        <taxon>Eukaryota</taxon>
        <taxon>Viridiplantae</taxon>
        <taxon>Streptophyta</taxon>
        <taxon>Embryophyta</taxon>
        <taxon>Tracheophyta</taxon>
        <taxon>Spermatophyta</taxon>
        <taxon>Magnoliopsida</taxon>
        <taxon>eudicotyledons</taxon>
        <taxon>Gunneridae</taxon>
        <taxon>Pentapetalae</taxon>
        <taxon>asterids</taxon>
        <taxon>campanulids</taxon>
        <taxon>Asterales</taxon>
        <taxon>Asteraceae</taxon>
        <taxon>Cichorioideae</taxon>
        <taxon>Cichorieae</taxon>
        <taxon>Lactucinae</taxon>
        <taxon>Lactuca</taxon>
    </lineage>
</organism>